<evidence type="ECO:0000256" key="6">
    <source>
        <dbReference type="ARBA" id="ARBA00022475"/>
    </source>
</evidence>
<dbReference type="CDD" id="cd13143">
    <property type="entry name" value="MATE_MepA_like"/>
    <property type="match status" value="1"/>
</dbReference>
<evidence type="ECO:0000256" key="10">
    <source>
        <dbReference type="ARBA" id="ARBA00023136"/>
    </source>
</evidence>
<evidence type="ECO:0000256" key="3">
    <source>
        <dbReference type="ARBA" id="ARBA00022106"/>
    </source>
</evidence>
<feature type="transmembrane region" description="Helical" evidence="13">
    <location>
        <begin position="60"/>
        <end position="85"/>
    </location>
</feature>
<evidence type="ECO:0000256" key="12">
    <source>
        <dbReference type="ARBA" id="ARBA00031636"/>
    </source>
</evidence>
<comment type="caution">
    <text evidence="14">The sequence shown here is derived from an EMBL/GenBank/DDBJ whole genome shotgun (WGS) entry which is preliminary data.</text>
</comment>
<comment type="similarity">
    <text evidence="2">Belongs to the multi antimicrobial extrusion (MATE) (TC 2.A.66.1) family. MepA subfamily.</text>
</comment>
<dbReference type="InterPro" id="IPR050222">
    <property type="entry name" value="MATE_MdtK"/>
</dbReference>
<feature type="transmembrane region" description="Helical" evidence="13">
    <location>
        <begin position="20"/>
        <end position="40"/>
    </location>
</feature>
<dbReference type="PIRSF" id="PIRSF006603">
    <property type="entry name" value="DinF"/>
    <property type="match status" value="1"/>
</dbReference>
<dbReference type="Pfam" id="PF01554">
    <property type="entry name" value="MatE"/>
    <property type="match status" value="2"/>
</dbReference>
<evidence type="ECO:0000256" key="9">
    <source>
        <dbReference type="ARBA" id="ARBA00023065"/>
    </source>
</evidence>
<accession>A0ABT3H397</accession>
<feature type="transmembrane region" description="Helical" evidence="13">
    <location>
        <begin position="243"/>
        <end position="272"/>
    </location>
</feature>
<dbReference type="InterPro" id="IPR045070">
    <property type="entry name" value="MATE_MepA-like"/>
</dbReference>
<protein>
    <recommendedName>
        <fullName evidence="3">Multidrug export protein MepA</fullName>
    </recommendedName>
    <alternativeName>
        <fullName evidence="12">Multidrug-efflux transporter</fullName>
    </alternativeName>
</protein>
<feature type="transmembrane region" description="Helical" evidence="13">
    <location>
        <begin position="278"/>
        <end position="301"/>
    </location>
</feature>
<comment type="subcellular location">
    <subcellularLocation>
        <location evidence="1">Cell inner membrane</location>
        <topology evidence="1">Multi-pass membrane protein</topology>
    </subcellularLocation>
</comment>
<feature type="transmembrane region" description="Helical" evidence="13">
    <location>
        <begin position="403"/>
        <end position="426"/>
    </location>
</feature>
<feature type="transmembrane region" description="Helical" evidence="13">
    <location>
        <begin position="169"/>
        <end position="190"/>
    </location>
</feature>
<keyword evidence="9" id="KW-0406">Ion transport</keyword>
<sequence length="451" mass="45623">MPSARAVQNSFLTAPIGRVFVRNAVPMTLVMAMSGLLTVVDAVFLGRFVGSEALAAVSLAFPAVMVTLALSSLVSGGMASLYARALGAERYGDAGRVFAQAHGLALTVAALLIAGFALVGPRVLGWLSGGQGAIAAQAGAYMQILIWGTPVQFLLGLHADALRSEGRAGLMALLSLSVTLANIALNYGLIVQLGWGVAGSAWGTVVAQGAGLGLLVGFRLRAAWVVPLSALVRHGWARGWGRLLALGAPVSLSFVGMALVSGTVIAVLAGAPEAGMTIAAYGVTTRLLSFAFLPQMAIALATQSIVGNNHGAGLHARAAGALRLAMIVAGVYCVGVELILLAASGWIGLAFVDDSAVVAQVSAILRVQVLLYAASGPVLVLALYFQAVGLPGRTAALTLVKPFLLSPALVIGLAAAFGPGALWAAFPVGDAVVIALALGLWSTGIARKVAP</sequence>
<evidence type="ECO:0000256" key="1">
    <source>
        <dbReference type="ARBA" id="ARBA00004429"/>
    </source>
</evidence>
<feature type="transmembrane region" description="Helical" evidence="13">
    <location>
        <begin position="97"/>
        <end position="118"/>
    </location>
</feature>
<name>A0ABT3H397_9RHOB</name>
<dbReference type="Proteomes" id="UP001208938">
    <property type="component" value="Unassembled WGS sequence"/>
</dbReference>
<keyword evidence="7 13" id="KW-0812">Transmembrane</keyword>
<evidence type="ECO:0000313" key="14">
    <source>
        <dbReference type="EMBL" id="MCW1934155.1"/>
    </source>
</evidence>
<evidence type="ECO:0000256" key="8">
    <source>
        <dbReference type="ARBA" id="ARBA00022989"/>
    </source>
</evidence>
<keyword evidence="15" id="KW-1185">Reference proteome</keyword>
<dbReference type="PANTHER" id="PTHR43298:SF2">
    <property type="entry name" value="FMN_FAD EXPORTER YEEO-RELATED"/>
    <property type="match status" value="1"/>
</dbReference>
<keyword evidence="8 13" id="KW-1133">Transmembrane helix</keyword>
<evidence type="ECO:0000256" key="4">
    <source>
        <dbReference type="ARBA" id="ARBA00022448"/>
    </source>
</evidence>
<keyword evidence="6" id="KW-1003">Cell membrane</keyword>
<evidence type="ECO:0000256" key="5">
    <source>
        <dbReference type="ARBA" id="ARBA00022449"/>
    </source>
</evidence>
<organism evidence="14 15">
    <name type="scientific">Pararhodobacter zhoushanensis</name>
    <dbReference type="NCBI Taxonomy" id="2479545"/>
    <lineage>
        <taxon>Bacteria</taxon>
        <taxon>Pseudomonadati</taxon>
        <taxon>Pseudomonadota</taxon>
        <taxon>Alphaproteobacteria</taxon>
        <taxon>Rhodobacterales</taxon>
        <taxon>Paracoccaceae</taxon>
        <taxon>Pararhodobacter</taxon>
    </lineage>
</organism>
<reference evidence="14 15" key="1">
    <citation type="submission" date="2022-10" db="EMBL/GenBank/DDBJ databases">
        <title>Pararhodobacter sp. nov., isolated from marine algae.</title>
        <authorList>
            <person name="Choi B.J."/>
            <person name="Kim J.M."/>
            <person name="Lee J.K."/>
            <person name="Choi D.G."/>
            <person name="Jeon C.O."/>
        </authorList>
    </citation>
    <scope>NUCLEOTIDE SEQUENCE [LARGE SCALE GENOMIC DNA]</scope>
    <source>
        <strain evidence="14 15">ZQ420</strain>
    </source>
</reference>
<feature type="transmembrane region" description="Helical" evidence="13">
    <location>
        <begin position="432"/>
        <end position="450"/>
    </location>
</feature>
<feature type="transmembrane region" description="Helical" evidence="13">
    <location>
        <begin position="322"/>
        <end position="349"/>
    </location>
</feature>
<keyword evidence="5" id="KW-0050">Antiport</keyword>
<feature type="transmembrane region" description="Helical" evidence="13">
    <location>
        <begin position="369"/>
        <end position="391"/>
    </location>
</feature>
<keyword evidence="4" id="KW-0813">Transport</keyword>
<feature type="transmembrane region" description="Helical" evidence="13">
    <location>
        <begin position="138"/>
        <end position="157"/>
    </location>
</feature>
<dbReference type="EMBL" id="JAPDFL010000001">
    <property type="protein sequence ID" value="MCW1934155.1"/>
    <property type="molecule type" value="Genomic_DNA"/>
</dbReference>
<evidence type="ECO:0000256" key="7">
    <source>
        <dbReference type="ARBA" id="ARBA00022692"/>
    </source>
</evidence>
<dbReference type="InterPro" id="IPR002528">
    <property type="entry name" value="MATE_fam"/>
</dbReference>
<evidence type="ECO:0000256" key="11">
    <source>
        <dbReference type="ARBA" id="ARBA00023251"/>
    </source>
</evidence>
<dbReference type="InterPro" id="IPR048279">
    <property type="entry name" value="MdtK-like"/>
</dbReference>
<feature type="transmembrane region" description="Helical" evidence="13">
    <location>
        <begin position="210"/>
        <end position="231"/>
    </location>
</feature>
<dbReference type="RefSeq" id="WP_264506976.1">
    <property type="nucleotide sequence ID" value="NZ_JAPDFL010000001.1"/>
</dbReference>
<gene>
    <name evidence="14" type="ORF">OKW52_18315</name>
</gene>
<evidence type="ECO:0000256" key="2">
    <source>
        <dbReference type="ARBA" id="ARBA00008417"/>
    </source>
</evidence>
<evidence type="ECO:0000313" key="15">
    <source>
        <dbReference type="Proteomes" id="UP001208938"/>
    </source>
</evidence>
<dbReference type="PANTHER" id="PTHR43298">
    <property type="entry name" value="MULTIDRUG RESISTANCE PROTEIN NORM-RELATED"/>
    <property type="match status" value="1"/>
</dbReference>
<keyword evidence="11" id="KW-0046">Antibiotic resistance</keyword>
<proteinExistence type="inferred from homology"/>
<keyword evidence="10 13" id="KW-0472">Membrane</keyword>
<evidence type="ECO:0000256" key="13">
    <source>
        <dbReference type="SAM" id="Phobius"/>
    </source>
</evidence>